<protein>
    <submittedName>
        <fullName evidence="1">Uncharacterized protein</fullName>
    </submittedName>
</protein>
<accession>X1T495</accession>
<dbReference type="EMBL" id="BARW01022496">
    <property type="protein sequence ID" value="GAJ00029.1"/>
    <property type="molecule type" value="Genomic_DNA"/>
</dbReference>
<dbReference type="AlphaFoldDB" id="X1T495"/>
<feature type="non-terminal residue" evidence="1">
    <location>
        <position position="1"/>
    </location>
</feature>
<proteinExistence type="predicted"/>
<reference evidence="1" key="1">
    <citation type="journal article" date="2014" name="Front. Microbiol.">
        <title>High frequency of phylogenetically diverse reductive dehalogenase-homologous genes in deep subseafloor sedimentary metagenomes.</title>
        <authorList>
            <person name="Kawai M."/>
            <person name="Futagami T."/>
            <person name="Toyoda A."/>
            <person name="Takaki Y."/>
            <person name="Nishi S."/>
            <person name="Hori S."/>
            <person name="Arai W."/>
            <person name="Tsubouchi T."/>
            <person name="Morono Y."/>
            <person name="Uchiyama I."/>
            <person name="Ito T."/>
            <person name="Fujiyama A."/>
            <person name="Inagaki F."/>
            <person name="Takami H."/>
        </authorList>
    </citation>
    <scope>NUCLEOTIDE SEQUENCE</scope>
    <source>
        <strain evidence="1">Expedition CK06-06</strain>
    </source>
</reference>
<name>X1T495_9ZZZZ</name>
<organism evidence="1">
    <name type="scientific">marine sediment metagenome</name>
    <dbReference type="NCBI Taxonomy" id="412755"/>
    <lineage>
        <taxon>unclassified sequences</taxon>
        <taxon>metagenomes</taxon>
        <taxon>ecological metagenomes</taxon>
    </lineage>
</organism>
<evidence type="ECO:0000313" key="1">
    <source>
        <dbReference type="EMBL" id="GAJ00029.1"/>
    </source>
</evidence>
<comment type="caution">
    <text evidence="1">The sequence shown here is derived from an EMBL/GenBank/DDBJ whole genome shotgun (WGS) entry which is preliminary data.</text>
</comment>
<gene>
    <name evidence="1" type="ORF">S12H4_37530</name>
</gene>
<sequence>QAVKMVTDSNIGDWAQLSRHFPYSLSKRIGLEISFGSLAVGSPLTMSLFFYDGALVHHSRIKIDASEKKVYIGIDATNFKELTTIEPLTISENLLYCTKFVADFEADKYARFLFNNIELDLAEESIFTSEAVEAPRLYVTLNVKNNVAIAGGVYIDSFILTHNEP</sequence>